<dbReference type="OrthoDB" id="3821507at2"/>
<keyword evidence="3" id="KW-0731">Sigma factor</keyword>
<feature type="compositionally biased region" description="Basic and acidic residues" evidence="5">
    <location>
        <begin position="180"/>
        <end position="190"/>
    </location>
</feature>
<protein>
    <submittedName>
        <fullName evidence="8">RNA polymerase ECF subfamily sigma factor SigC</fullName>
    </submittedName>
</protein>
<keyword evidence="2" id="KW-0805">Transcription regulation</keyword>
<evidence type="ECO:0000259" key="6">
    <source>
        <dbReference type="Pfam" id="PF04542"/>
    </source>
</evidence>
<name>A0A6C7EDE4_ILUCY</name>
<dbReference type="InterPro" id="IPR013325">
    <property type="entry name" value="RNA_pol_sigma_r2"/>
</dbReference>
<evidence type="ECO:0000256" key="3">
    <source>
        <dbReference type="ARBA" id="ARBA00023082"/>
    </source>
</evidence>
<dbReference type="NCBIfam" id="TIGR02937">
    <property type="entry name" value="sigma70-ECF"/>
    <property type="match status" value="1"/>
</dbReference>
<dbReference type="Pfam" id="PF04542">
    <property type="entry name" value="Sigma70_r2"/>
    <property type="match status" value="1"/>
</dbReference>
<organism evidence="8 9">
    <name type="scientific">Ilumatobacter coccineus (strain NBRC 103263 / KCTC 29153 / YM16-304)</name>
    <dbReference type="NCBI Taxonomy" id="1313172"/>
    <lineage>
        <taxon>Bacteria</taxon>
        <taxon>Bacillati</taxon>
        <taxon>Actinomycetota</taxon>
        <taxon>Acidimicrobiia</taxon>
        <taxon>Acidimicrobiales</taxon>
        <taxon>Ilumatobacteraceae</taxon>
        <taxon>Ilumatobacter</taxon>
    </lineage>
</organism>
<evidence type="ECO:0000256" key="2">
    <source>
        <dbReference type="ARBA" id="ARBA00023015"/>
    </source>
</evidence>
<dbReference type="GO" id="GO:0006352">
    <property type="term" value="P:DNA-templated transcription initiation"/>
    <property type="evidence" value="ECO:0007669"/>
    <property type="project" value="InterPro"/>
</dbReference>
<dbReference type="GO" id="GO:0016987">
    <property type="term" value="F:sigma factor activity"/>
    <property type="evidence" value="ECO:0007669"/>
    <property type="project" value="UniProtKB-KW"/>
</dbReference>
<dbReference type="InterPro" id="IPR014284">
    <property type="entry name" value="RNA_pol_sigma-70_dom"/>
</dbReference>
<dbReference type="RefSeq" id="WP_015443259.1">
    <property type="nucleotide sequence ID" value="NC_020520.1"/>
</dbReference>
<evidence type="ECO:0000256" key="1">
    <source>
        <dbReference type="ARBA" id="ARBA00010641"/>
    </source>
</evidence>
<feature type="domain" description="RNA polymerase sigma factor 70 region 4 type 2" evidence="7">
    <location>
        <begin position="122"/>
        <end position="173"/>
    </location>
</feature>
<dbReference type="SUPFAM" id="SSF88659">
    <property type="entry name" value="Sigma3 and sigma4 domains of RNA polymerase sigma factors"/>
    <property type="match status" value="1"/>
</dbReference>
<dbReference type="Pfam" id="PF08281">
    <property type="entry name" value="Sigma70_r4_2"/>
    <property type="match status" value="1"/>
</dbReference>
<dbReference type="CDD" id="cd06171">
    <property type="entry name" value="Sigma70_r4"/>
    <property type="match status" value="1"/>
</dbReference>
<keyword evidence="4" id="KW-0804">Transcription</keyword>
<feature type="domain" description="RNA polymerase sigma-70 region 2" evidence="6">
    <location>
        <begin position="33"/>
        <end position="92"/>
    </location>
</feature>
<dbReference type="EMBL" id="AP012057">
    <property type="protein sequence ID" value="BAN04012.1"/>
    <property type="molecule type" value="Genomic_DNA"/>
</dbReference>
<dbReference type="InterPro" id="IPR007627">
    <property type="entry name" value="RNA_pol_sigma70_r2"/>
</dbReference>
<proteinExistence type="inferred from homology"/>
<dbReference type="SUPFAM" id="SSF88946">
    <property type="entry name" value="Sigma2 domain of RNA polymerase sigma factors"/>
    <property type="match status" value="1"/>
</dbReference>
<dbReference type="InterPro" id="IPR036388">
    <property type="entry name" value="WH-like_DNA-bd_sf"/>
</dbReference>
<reference evidence="8 9" key="1">
    <citation type="journal article" date="2013" name="Int. J. Syst. Evol. Microbiol.">
        <title>Ilumatobacter nonamiense sp. nov. and Ilumatobacter coccineum sp. nov., isolated from seashore sand.</title>
        <authorList>
            <person name="Matsumoto A."/>
            <person name="Kasai H."/>
            <person name="Matsuo Y."/>
            <person name="Shizuri Y."/>
            <person name="Ichikawa N."/>
            <person name="Fujita N."/>
            <person name="Omura S."/>
            <person name="Takahashi Y."/>
        </authorList>
    </citation>
    <scope>NUCLEOTIDE SEQUENCE [LARGE SCALE GENOMIC DNA]</scope>
    <source>
        <strain evidence="9">NBRC 103263 / KCTC 29153 / YM16-304</strain>
    </source>
</reference>
<dbReference type="KEGG" id="aym:YM304_36980"/>
<dbReference type="Gene3D" id="1.10.1740.10">
    <property type="match status" value="1"/>
</dbReference>
<dbReference type="PANTHER" id="PTHR43133">
    <property type="entry name" value="RNA POLYMERASE ECF-TYPE SIGMA FACTO"/>
    <property type="match status" value="1"/>
</dbReference>
<dbReference type="InterPro" id="IPR013249">
    <property type="entry name" value="RNA_pol_sigma70_r4_t2"/>
</dbReference>
<keyword evidence="9" id="KW-1185">Reference proteome</keyword>
<feature type="compositionally biased region" description="Polar residues" evidence="5">
    <location>
        <begin position="192"/>
        <end position="201"/>
    </location>
</feature>
<accession>A0A6C7EDE4</accession>
<evidence type="ECO:0000259" key="7">
    <source>
        <dbReference type="Pfam" id="PF08281"/>
    </source>
</evidence>
<sequence length="207" mass="22592">MSAMQRTTRLLLEAQAGDHDALARFIAATQVEVWNLCRYLGDARDADDLAQETYERAISSIHRFRADGSARSWILSIARHVCADHVRRAQRRRARDGRYTATATAGGGVGSVVDADDTARVDLDLLLDGLSSDRREAFVLTQVLGMSYEDAAESLGCPIGTIRSRVARARLDLIDMTAPHPEHDEHDVRDGPNSSGSTGTDSAREAT</sequence>
<dbReference type="Proteomes" id="UP000011863">
    <property type="component" value="Chromosome"/>
</dbReference>
<dbReference type="Gene3D" id="1.10.10.10">
    <property type="entry name" value="Winged helix-like DNA-binding domain superfamily/Winged helix DNA-binding domain"/>
    <property type="match status" value="1"/>
</dbReference>
<dbReference type="InterPro" id="IPR039425">
    <property type="entry name" value="RNA_pol_sigma-70-like"/>
</dbReference>
<dbReference type="GO" id="GO:0003677">
    <property type="term" value="F:DNA binding"/>
    <property type="evidence" value="ECO:0007669"/>
    <property type="project" value="InterPro"/>
</dbReference>
<evidence type="ECO:0000256" key="5">
    <source>
        <dbReference type="SAM" id="MobiDB-lite"/>
    </source>
</evidence>
<evidence type="ECO:0000256" key="4">
    <source>
        <dbReference type="ARBA" id="ARBA00023163"/>
    </source>
</evidence>
<comment type="similarity">
    <text evidence="1">Belongs to the sigma-70 factor family. ECF subfamily.</text>
</comment>
<dbReference type="PANTHER" id="PTHR43133:SF61">
    <property type="entry name" value="ECF RNA POLYMERASE SIGMA FACTOR SIGC"/>
    <property type="match status" value="1"/>
</dbReference>
<dbReference type="InterPro" id="IPR013324">
    <property type="entry name" value="RNA_pol_sigma_r3/r4-like"/>
</dbReference>
<evidence type="ECO:0000313" key="8">
    <source>
        <dbReference type="EMBL" id="BAN04012.1"/>
    </source>
</evidence>
<gene>
    <name evidence="8" type="primary">sigC</name>
    <name evidence="8" type="ORF">YM304_36980</name>
</gene>
<evidence type="ECO:0000313" key="9">
    <source>
        <dbReference type="Proteomes" id="UP000011863"/>
    </source>
</evidence>
<feature type="region of interest" description="Disordered" evidence="5">
    <location>
        <begin position="178"/>
        <end position="207"/>
    </location>
</feature>
<dbReference type="AlphaFoldDB" id="A0A6C7EDE4"/>